<dbReference type="OrthoDB" id="8592135at2"/>
<evidence type="ECO:0000313" key="2">
    <source>
        <dbReference type="Proteomes" id="UP000192418"/>
    </source>
</evidence>
<dbReference type="InterPro" id="IPR010767">
    <property type="entry name" value="Phage_CGC-2007_Cje0229"/>
</dbReference>
<gene>
    <name evidence="1" type="ORF">SAMN02746065_107164</name>
</gene>
<dbReference type="RefSeq" id="WP_084068377.1">
    <property type="nucleotide sequence ID" value="NZ_FWXY01000007.1"/>
</dbReference>
<evidence type="ECO:0000313" key="1">
    <source>
        <dbReference type="EMBL" id="SMC69553.1"/>
    </source>
</evidence>
<evidence type="ECO:0008006" key="3">
    <source>
        <dbReference type="Google" id="ProtNLM"/>
    </source>
</evidence>
<keyword evidence="2" id="KW-1185">Reference proteome</keyword>
<dbReference type="Proteomes" id="UP000192418">
    <property type="component" value="Unassembled WGS sequence"/>
</dbReference>
<accession>A0A1W2B958</accession>
<sequence length="126" mass="14649">MKCFFYKKLHNHEYKLPRDYSILISIRPKTNIKTLHILLDTKGQLKIKKGFIWDGPSAPAIDTVDFMRGSLVHDALYKLIRDGHLKKTARKKADRILQRICLEDGMPKIRAFLVYYGLRLFGGFAV</sequence>
<protein>
    <recommendedName>
        <fullName evidence="3">DUF1353 domain-containing protein</fullName>
    </recommendedName>
</protein>
<proteinExistence type="predicted"/>
<dbReference type="EMBL" id="FWXY01000007">
    <property type="protein sequence ID" value="SMC69553.1"/>
    <property type="molecule type" value="Genomic_DNA"/>
</dbReference>
<dbReference type="AlphaFoldDB" id="A0A1W2B958"/>
<dbReference type="Pfam" id="PF07087">
    <property type="entry name" value="DUF1353"/>
    <property type="match status" value="1"/>
</dbReference>
<organism evidence="1 2">
    <name type="scientific">Desulfocicer vacuolatum DSM 3385</name>
    <dbReference type="NCBI Taxonomy" id="1121400"/>
    <lineage>
        <taxon>Bacteria</taxon>
        <taxon>Pseudomonadati</taxon>
        <taxon>Thermodesulfobacteriota</taxon>
        <taxon>Desulfobacteria</taxon>
        <taxon>Desulfobacterales</taxon>
        <taxon>Desulfobacteraceae</taxon>
        <taxon>Desulfocicer</taxon>
    </lineage>
</organism>
<reference evidence="1 2" key="1">
    <citation type="submission" date="2017-04" db="EMBL/GenBank/DDBJ databases">
        <authorList>
            <person name="Afonso C.L."/>
            <person name="Miller P.J."/>
            <person name="Scott M.A."/>
            <person name="Spackman E."/>
            <person name="Goraichik I."/>
            <person name="Dimitrov K.M."/>
            <person name="Suarez D.L."/>
            <person name="Swayne D.E."/>
        </authorList>
    </citation>
    <scope>NUCLEOTIDE SEQUENCE [LARGE SCALE GENOMIC DNA]</scope>
    <source>
        <strain evidence="1 2">DSM 3385</strain>
    </source>
</reference>
<dbReference type="STRING" id="1121400.SAMN02746065_107164"/>
<name>A0A1W2B958_9BACT</name>